<dbReference type="InterPro" id="IPR036388">
    <property type="entry name" value="WH-like_DNA-bd_sf"/>
</dbReference>
<protein>
    <submittedName>
        <fullName evidence="5">Helix-turn-helix transcriptional regulator</fullName>
    </submittedName>
</protein>
<evidence type="ECO:0000313" key="5">
    <source>
        <dbReference type="EMBL" id="NMH88263.1"/>
    </source>
</evidence>
<dbReference type="EMBL" id="JABBHF010000006">
    <property type="protein sequence ID" value="NMH88263.1"/>
    <property type="molecule type" value="Genomic_DNA"/>
</dbReference>
<comment type="caution">
    <text evidence="5">The sequence shown here is derived from an EMBL/GenBank/DDBJ whole genome shotgun (WGS) entry which is preliminary data.</text>
</comment>
<feature type="domain" description="HTH hxlR-type" evidence="4">
    <location>
        <begin position="10"/>
        <end position="109"/>
    </location>
</feature>
<evidence type="ECO:0000256" key="3">
    <source>
        <dbReference type="ARBA" id="ARBA00023163"/>
    </source>
</evidence>
<evidence type="ECO:0000259" key="4">
    <source>
        <dbReference type="PROSITE" id="PS51118"/>
    </source>
</evidence>
<sequence>MRKIEKRSDCPISRTLDIFGDKWTLLIMRDLSFKGYQFYNEFLDSGEGMATNVLSDRLKMLEEKGIIISKKYEKLKTRKQYGLTKTGISLVPILLEMLVWGANFDDSTVVIPEFYQRFLNDRTNLVNEVMISLEKGMNQNFC</sequence>
<evidence type="ECO:0000256" key="1">
    <source>
        <dbReference type="ARBA" id="ARBA00023015"/>
    </source>
</evidence>
<dbReference type="PROSITE" id="PS51118">
    <property type="entry name" value="HTH_HXLR"/>
    <property type="match status" value="1"/>
</dbReference>
<name>A0ABX1S054_9FLAO</name>
<reference evidence="5 6" key="1">
    <citation type="submission" date="2020-04" db="EMBL/GenBank/DDBJ databases">
        <title>A Flavivirga sp. nov.</title>
        <authorList>
            <person name="Sun X."/>
        </authorList>
    </citation>
    <scope>NUCLEOTIDE SEQUENCE [LARGE SCALE GENOMIC DNA]</scope>
    <source>
        <strain evidence="5 6">Y03</strain>
    </source>
</reference>
<dbReference type="PANTHER" id="PTHR33204">
    <property type="entry name" value="TRANSCRIPTIONAL REGULATOR, MARR FAMILY"/>
    <property type="match status" value="1"/>
</dbReference>
<keyword evidence="3" id="KW-0804">Transcription</keyword>
<dbReference type="InterPro" id="IPR036390">
    <property type="entry name" value="WH_DNA-bd_sf"/>
</dbReference>
<evidence type="ECO:0000256" key="2">
    <source>
        <dbReference type="ARBA" id="ARBA00023125"/>
    </source>
</evidence>
<dbReference type="InterPro" id="IPR002577">
    <property type="entry name" value="HTH_HxlR"/>
</dbReference>
<keyword evidence="6" id="KW-1185">Reference proteome</keyword>
<dbReference type="SUPFAM" id="SSF46785">
    <property type="entry name" value="Winged helix' DNA-binding domain"/>
    <property type="match status" value="1"/>
</dbReference>
<dbReference type="RefSeq" id="WP_169673705.1">
    <property type="nucleotide sequence ID" value="NZ_JABBHF010000006.1"/>
</dbReference>
<evidence type="ECO:0000313" key="6">
    <source>
        <dbReference type="Proteomes" id="UP000746690"/>
    </source>
</evidence>
<dbReference type="Proteomes" id="UP000746690">
    <property type="component" value="Unassembled WGS sequence"/>
</dbReference>
<organism evidence="5 6">
    <name type="scientific">Flavivirga algicola</name>
    <dbReference type="NCBI Taxonomy" id="2729136"/>
    <lineage>
        <taxon>Bacteria</taxon>
        <taxon>Pseudomonadati</taxon>
        <taxon>Bacteroidota</taxon>
        <taxon>Flavobacteriia</taxon>
        <taxon>Flavobacteriales</taxon>
        <taxon>Flavobacteriaceae</taxon>
        <taxon>Flavivirga</taxon>
    </lineage>
</organism>
<accession>A0ABX1S054</accession>
<gene>
    <name evidence="5" type="ORF">HHX25_12160</name>
</gene>
<dbReference type="Gene3D" id="1.10.10.10">
    <property type="entry name" value="Winged helix-like DNA-binding domain superfamily/Winged helix DNA-binding domain"/>
    <property type="match status" value="1"/>
</dbReference>
<dbReference type="PANTHER" id="PTHR33204:SF37">
    <property type="entry name" value="HTH-TYPE TRANSCRIPTIONAL REGULATOR YODB"/>
    <property type="match status" value="1"/>
</dbReference>
<proteinExistence type="predicted"/>
<keyword evidence="1" id="KW-0805">Transcription regulation</keyword>
<dbReference type="Pfam" id="PF01638">
    <property type="entry name" value="HxlR"/>
    <property type="match status" value="1"/>
</dbReference>
<keyword evidence="2" id="KW-0238">DNA-binding</keyword>